<proteinExistence type="inferred from homology"/>
<evidence type="ECO:0000256" key="7">
    <source>
        <dbReference type="ARBA" id="ARBA00022692"/>
    </source>
</evidence>
<keyword evidence="7 14" id="KW-0812">Transmembrane</keyword>
<evidence type="ECO:0000256" key="10">
    <source>
        <dbReference type="ARBA" id="ARBA00022984"/>
    </source>
</evidence>
<accession>A0ABV8MTW1</accession>
<evidence type="ECO:0000256" key="3">
    <source>
        <dbReference type="ARBA" id="ARBA00022475"/>
    </source>
</evidence>
<dbReference type="Pfam" id="PF00905">
    <property type="entry name" value="Transpeptidase"/>
    <property type="match status" value="1"/>
</dbReference>
<comment type="function">
    <text evidence="14">Catalyzes cross-linking of the peptidoglycan cell wall.</text>
</comment>
<feature type="active site" description="Acyl-ester intermediate" evidence="14">
    <location>
        <position position="330"/>
    </location>
</feature>
<comment type="pathway">
    <text evidence="14">Cell wall biogenesis; peptidoglycan biosynthesis.</text>
</comment>
<dbReference type="InterPro" id="IPR017790">
    <property type="entry name" value="Penicillin-binding_protein_2"/>
</dbReference>
<keyword evidence="12 14" id="KW-0472">Membrane</keyword>
<dbReference type="Proteomes" id="UP001595791">
    <property type="component" value="Unassembled WGS sequence"/>
</dbReference>
<evidence type="ECO:0000256" key="8">
    <source>
        <dbReference type="ARBA" id="ARBA00022801"/>
    </source>
</evidence>
<name>A0ABV8MTW1_9NEIS</name>
<keyword evidence="19" id="KW-1185">Reference proteome</keyword>
<sequence length="685" mass="75359">MSRRTELRNPQRERYNFQLRLWVAIAVVLAGFGVLLSRFFFLQVVEHDKYHTMAETNRISLVPIPPPRGIITDRNGVVLARNHSAYTLEITPSKVEDLNATIDALAKLIEISPRDRRRFKKLMEESKDFASLPIKTRLSDEEVARFAVNAYRFPGVEIKARLFRHYPMGESASHLLGYIGRINDRDLVMLEEDGRLPNYRGSDHMGKFGLEQSYEEQLHGKTGYEEVEIDANGRAVNSLKRTPPISGNNLVLTVDIKLQQLAEQAFGNNKGALVAIEPATGGVLALVSRPGFDPNLFVDGIDPQSWRELNESPDHPLNNRAIQGTYMPGSTFKPFMALGALELGKRTPHQAFADPGYFLFGNHRFNDDKPGGHGMVDLERSIVVSCDTYYYLLANDMGIDNIARFMKPLGFGQKSGIDLPGEKAGVLPSTEWKRRAFQKPQMKKWYAGETVSIAIGQGYNSYTPLQLAQATSILANRGVVFRPHLVRYIENSMTRARTMIEPQPVARLPYKPQHLDTVTRAMVNVNKAGTSARVFANAGYDAAGKTGTAQRYSLRGATYIRSQVAKHLQDDAWFIVFAPADKPRIALALIVENGGFGAEAAAPIARKVLDYYLLGKLPKEPAKSDAPAAAATSPAAESASPEPAATLPSAAQPSAAQPSAAQPSAAQPSAAQPNAAQPEEEDHSD</sequence>
<evidence type="ECO:0000256" key="4">
    <source>
        <dbReference type="ARBA" id="ARBA00022519"/>
    </source>
</evidence>
<evidence type="ECO:0000313" key="19">
    <source>
        <dbReference type="Proteomes" id="UP001595791"/>
    </source>
</evidence>
<keyword evidence="10 14" id="KW-0573">Peptidoglycan synthesis</keyword>
<feature type="domain" description="Penicillin-binding protein transpeptidase" evidence="16">
    <location>
        <begin position="271"/>
        <end position="609"/>
    </location>
</feature>
<dbReference type="InterPro" id="IPR012338">
    <property type="entry name" value="Beta-lactam/transpept-like"/>
</dbReference>
<dbReference type="Gene3D" id="3.40.710.10">
    <property type="entry name" value="DD-peptidase/beta-lactamase superfamily"/>
    <property type="match status" value="1"/>
</dbReference>
<keyword evidence="14" id="KW-0862">Zinc</keyword>
<feature type="binding site" evidence="14">
    <location>
        <position position="373"/>
    </location>
    <ligand>
        <name>Zn(2+)</name>
        <dbReference type="ChEBI" id="CHEBI:29105"/>
    </ligand>
</feature>
<keyword evidence="13 14" id="KW-0961">Cell wall biogenesis/degradation</keyword>
<evidence type="ECO:0000313" key="18">
    <source>
        <dbReference type="EMBL" id="MFC4160426.1"/>
    </source>
</evidence>
<feature type="binding site" evidence="14">
    <location>
        <position position="354"/>
    </location>
    <ligand>
        <name>Zn(2+)</name>
        <dbReference type="ChEBI" id="CHEBI:29105"/>
    </ligand>
</feature>
<dbReference type="EMBL" id="JBHSBU010000001">
    <property type="protein sequence ID" value="MFC4160426.1"/>
    <property type="molecule type" value="Genomic_DNA"/>
</dbReference>
<comment type="caution">
    <text evidence="18">The sequence shown here is derived from an EMBL/GenBank/DDBJ whole genome shotgun (WGS) entry which is preliminary data.</text>
</comment>
<feature type="binding site" evidence="14">
    <location>
        <position position="367"/>
    </location>
    <ligand>
        <name>Zn(2+)</name>
        <dbReference type="ChEBI" id="CHEBI:29105"/>
    </ligand>
</feature>
<dbReference type="PANTHER" id="PTHR30627">
    <property type="entry name" value="PEPTIDOGLYCAN D,D-TRANSPEPTIDASE"/>
    <property type="match status" value="1"/>
</dbReference>
<dbReference type="GO" id="GO:0009002">
    <property type="term" value="F:serine-type D-Ala-D-Ala carboxypeptidase activity"/>
    <property type="evidence" value="ECO:0007669"/>
    <property type="project" value="UniProtKB-EC"/>
</dbReference>
<comment type="similarity">
    <text evidence="14">Belongs to the transpeptidase family. MrdA subfamily.</text>
</comment>
<dbReference type="EC" id="3.4.16.4" evidence="14"/>
<evidence type="ECO:0000256" key="11">
    <source>
        <dbReference type="ARBA" id="ARBA00022989"/>
    </source>
</evidence>
<dbReference type="HAMAP" id="MF_02081">
    <property type="entry name" value="MrdA_transpept"/>
    <property type="match status" value="1"/>
</dbReference>
<comment type="cofactor">
    <cofactor evidence="14">
        <name>Zn(2+)</name>
        <dbReference type="ChEBI" id="CHEBI:29105"/>
    </cofactor>
    <text evidence="14">Binds one Zn(2+) ion per subunit.</text>
</comment>
<keyword evidence="5 14" id="KW-0121">Carboxypeptidase</keyword>
<evidence type="ECO:0000256" key="12">
    <source>
        <dbReference type="ARBA" id="ARBA00023136"/>
    </source>
</evidence>
<dbReference type="InterPro" id="IPR036138">
    <property type="entry name" value="PBP_dimer_sf"/>
</dbReference>
<evidence type="ECO:0000256" key="2">
    <source>
        <dbReference type="ARBA" id="ARBA00004236"/>
    </source>
</evidence>
<keyword evidence="9 14" id="KW-0133">Cell shape</keyword>
<keyword evidence="14" id="KW-0479">Metal-binding</keyword>
<keyword evidence="11 14" id="KW-1133">Transmembrane helix</keyword>
<feature type="compositionally biased region" description="Low complexity" evidence="15">
    <location>
        <begin position="624"/>
        <end position="677"/>
    </location>
</feature>
<dbReference type="SUPFAM" id="SSF56519">
    <property type="entry name" value="Penicillin binding protein dimerisation domain"/>
    <property type="match status" value="1"/>
</dbReference>
<evidence type="ECO:0000256" key="5">
    <source>
        <dbReference type="ARBA" id="ARBA00022645"/>
    </source>
</evidence>
<keyword evidence="8 14" id="KW-0378">Hydrolase</keyword>
<protein>
    <recommendedName>
        <fullName evidence="14">Peptidoglycan D,D-transpeptidase MrdA</fullName>
        <ecNumber evidence="14">3.4.16.4</ecNumber>
    </recommendedName>
    <alternativeName>
        <fullName evidence="14">Penicillin-binding protein 2</fullName>
        <shortName evidence="14">PBP-2</shortName>
    </alternativeName>
</protein>
<dbReference type="SUPFAM" id="SSF56601">
    <property type="entry name" value="beta-lactamase/transpeptidase-like"/>
    <property type="match status" value="1"/>
</dbReference>
<evidence type="ECO:0000256" key="1">
    <source>
        <dbReference type="ARBA" id="ARBA00004167"/>
    </source>
</evidence>
<dbReference type="InterPro" id="IPR005311">
    <property type="entry name" value="PBP_dimer"/>
</dbReference>
<dbReference type="Gene3D" id="3.90.1310.10">
    <property type="entry name" value="Penicillin-binding protein 2a (Domain 2)"/>
    <property type="match status" value="1"/>
</dbReference>
<dbReference type="Gene3D" id="3.30.1390.30">
    <property type="entry name" value="Penicillin-binding protein 2a, domain 3"/>
    <property type="match status" value="1"/>
</dbReference>
<feature type="domain" description="Penicillin-binding protein dimerisation" evidence="17">
    <location>
        <begin position="63"/>
        <end position="238"/>
    </location>
</feature>
<feature type="binding site" evidence="14">
    <location>
        <position position="386"/>
    </location>
    <ligand>
        <name>Zn(2+)</name>
        <dbReference type="ChEBI" id="CHEBI:29105"/>
    </ligand>
</feature>
<keyword evidence="3 14" id="KW-1003">Cell membrane</keyword>
<dbReference type="PANTHER" id="PTHR30627:SF2">
    <property type="entry name" value="PEPTIDOGLYCAN D,D-TRANSPEPTIDASE MRDA"/>
    <property type="match status" value="1"/>
</dbReference>
<evidence type="ECO:0000259" key="16">
    <source>
        <dbReference type="Pfam" id="PF00905"/>
    </source>
</evidence>
<feature type="transmembrane region" description="Helical" evidence="14">
    <location>
        <begin position="21"/>
        <end position="41"/>
    </location>
</feature>
<dbReference type="InterPro" id="IPR050515">
    <property type="entry name" value="Beta-lactam/transpept"/>
</dbReference>
<dbReference type="Pfam" id="PF03717">
    <property type="entry name" value="PBP_dimer"/>
    <property type="match status" value="1"/>
</dbReference>
<dbReference type="NCBIfam" id="TIGR03423">
    <property type="entry name" value="pbp2_mrdA"/>
    <property type="match status" value="1"/>
</dbReference>
<evidence type="ECO:0000256" key="13">
    <source>
        <dbReference type="ARBA" id="ARBA00023316"/>
    </source>
</evidence>
<reference evidence="19" key="1">
    <citation type="journal article" date="2019" name="Int. J. Syst. Evol. Microbiol.">
        <title>The Global Catalogue of Microorganisms (GCM) 10K type strain sequencing project: providing services to taxonomists for standard genome sequencing and annotation.</title>
        <authorList>
            <consortium name="The Broad Institute Genomics Platform"/>
            <consortium name="The Broad Institute Genome Sequencing Center for Infectious Disease"/>
            <person name="Wu L."/>
            <person name="Ma J."/>
        </authorList>
    </citation>
    <scope>NUCLEOTIDE SEQUENCE [LARGE SCALE GENOMIC DNA]</scope>
    <source>
        <strain evidence="19">LMG 29894</strain>
    </source>
</reference>
<evidence type="ECO:0000256" key="6">
    <source>
        <dbReference type="ARBA" id="ARBA00022670"/>
    </source>
</evidence>
<feature type="region of interest" description="Disordered" evidence="15">
    <location>
        <begin position="622"/>
        <end position="685"/>
    </location>
</feature>
<evidence type="ECO:0000256" key="15">
    <source>
        <dbReference type="SAM" id="MobiDB-lite"/>
    </source>
</evidence>
<keyword evidence="6 14" id="KW-0645">Protease</keyword>
<organism evidence="18 19">
    <name type="scientific">Chitinimonas lacunae</name>
    <dbReference type="NCBI Taxonomy" id="1963018"/>
    <lineage>
        <taxon>Bacteria</taxon>
        <taxon>Pseudomonadati</taxon>
        <taxon>Pseudomonadota</taxon>
        <taxon>Betaproteobacteria</taxon>
        <taxon>Neisseriales</taxon>
        <taxon>Chitinibacteraceae</taxon>
        <taxon>Chitinimonas</taxon>
    </lineage>
</organism>
<evidence type="ECO:0000259" key="17">
    <source>
        <dbReference type="Pfam" id="PF03717"/>
    </source>
</evidence>
<comment type="subcellular location">
    <subcellularLocation>
        <location evidence="14">Cell inner membrane</location>
        <topology evidence="14">Single-pass membrane protein</topology>
    </subcellularLocation>
    <subcellularLocation>
        <location evidence="2">Cell membrane</location>
    </subcellularLocation>
    <subcellularLocation>
        <location evidence="1">Membrane</location>
        <topology evidence="1">Single-pass membrane protein</topology>
    </subcellularLocation>
</comment>
<gene>
    <name evidence="14 18" type="primary">mrdA</name>
    <name evidence="18" type="ORF">ACFOW7_13875</name>
</gene>
<dbReference type="RefSeq" id="WP_378165241.1">
    <property type="nucleotide sequence ID" value="NZ_JBHSBU010000001.1"/>
</dbReference>
<evidence type="ECO:0000256" key="14">
    <source>
        <dbReference type="HAMAP-Rule" id="MF_02081"/>
    </source>
</evidence>
<evidence type="ECO:0000256" key="9">
    <source>
        <dbReference type="ARBA" id="ARBA00022960"/>
    </source>
</evidence>
<dbReference type="InterPro" id="IPR001460">
    <property type="entry name" value="PCN-bd_Tpept"/>
</dbReference>
<keyword evidence="4 14" id="KW-0997">Cell inner membrane</keyword>
<comment type="catalytic activity">
    <reaction evidence="14">
        <text>Preferential cleavage: (Ac)2-L-Lys-D-Ala-|-D-Ala. Also transpeptidation of peptidyl-alanyl moieties that are N-acyl substituents of D-alanine.</text>
        <dbReference type="EC" id="3.4.16.4"/>
    </reaction>
</comment>